<sequence length="429" mass="48865">MADPLSVDVSAAGILSLGLKSAQGLIQYYKAYRGQSEDVAHTTTKLEHLLDLLESLQTSLSNRKADTKDGDLLDKVDSYVEDSYEPIQELEEQLNKLRKTSDRDVIESLHSFGRRLVYPLRKSTLQKLEADIDDSVQVISLALQLLQNEDLNRMQDDVATLLKLVEAASVSSEIKSWINAPDPSINFNEAVKKKHIGTGSWFVEGSQFQDWLVKPTSFLWVVGFAGCGKSVLMTTIIEHTQRHRQLKQGIGIAFFFFTFSDETKQNFSAMLRSIILQLSSQLDQKDDPLSRLWRRSQSHSPTNQALLECLHQIVLSFKDVYLLIDALDESPSGIYRDEVLDTLAEIRDWGEPRLHIIVSGRDYAEIRSSLLRTSSDETMIKMRNESVDKDINNFVSQHLRTHQRFRKWKDHYDQIEAALVDGAQGVFIY</sequence>
<accession>A0A9N9U8A2</accession>
<dbReference type="InterPro" id="IPR056884">
    <property type="entry name" value="NPHP3-like_N"/>
</dbReference>
<gene>
    <name evidence="3" type="ORF">CBYS24578_00017834</name>
</gene>
<protein>
    <recommendedName>
        <fullName evidence="2">NACHT domain-containing protein</fullName>
    </recommendedName>
</protein>
<dbReference type="AlphaFoldDB" id="A0A9N9U8A2"/>
<dbReference type="Proteomes" id="UP000754883">
    <property type="component" value="Unassembled WGS sequence"/>
</dbReference>
<dbReference type="Pfam" id="PF24883">
    <property type="entry name" value="NPHP3_N"/>
    <property type="match status" value="1"/>
</dbReference>
<evidence type="ECO:0000313" key="4">
    <source>
        <dbReference type="Proteomes" id="UP000754883"/>
    </source>
</evidence>
<dbReference type="PROSITE" id="PS50837">
    <property type="entry name" value="NACHT"/>
    <property type="match status" value="1"/>
</dbReference>
<evidence type="ECO:0000259" key="2">
    <source>
        <dbReference type="PROSITE" id="PS50837"/>
    </source>
</evidence>
<dbReference type="InterPro" id="IPR007111">
    <property type="entry name" value="NACHT_NTPase"/>
</dbReference>
<dbReference type="PANTHER" id="PTHR10039:SF16">
    <property type="entry name" value="GPI INOSITOL-DEACYLASE"/>
    <property type="match status" value="1"/>
</dbReference>
<organism evidence="3 4">
    <name type="scientific">Clonostachys byssicola</name>
    <dbReference type="NCBI Taxonomy" id="160290"/>
    <lineage>
        <taxon>Eukaryota</taxon>
        <taxon>Fungi</taxon>
        <taxon>Dikarya</taxon>
        <taxon>Ascomycota</taxon>
        <taxon>Pezizomycotina</taxon>
        <taxon>Sordariomycetes</taxon>
        <taxon>Hypocreomycetidae</taxon>
        <taxon>Hypocreales</taxon>
        <taxon>Bionectriaceae</taxon>
        <taxon>Clonostachys</taxon>
    </lineage>
</organism>
<evidence type="ECO:0000313" key="3">
    <source>
        <dbReference type="EMBL" id="CAG9983102.1"/>
    </source>
</evidence>
<proteinExistence type="predicted"/>
<comment type="caution">
    <text evidence="3">The sequence shown here is derived from an EMBL/GenBank/DDBJ whole genome shotgun (WGS) entry which is preliminary data.</text>
</comment>
<reference evidence="3" key="1">
    <citation type="submission" date="2021-10" db="EMBL/GenBank/DDBJ databases">
        <authorList>
            <person name="Piombo E."/>
        </authorList>
    </citation>
    <scope>NUCLEOTIDE SEQUENCE</scope>
</reference>
<feature type="domain" description="NACHT" evidence="2">
    <location>
        <begin position="217"/>
        <end position="329"/>
    </location>
</feature>
<dbReference type="PANTHER" id="PTHR10039">
    <property type="entry name" value="AMELOGENIN"/>
    <property type="match status" value="1"/>
</dbReference>
<keyword evidence="1" id="KW-0677">Repeat</keyword>
<dbReference type="InterPro" id="IPR027417">
    <property type="entry name" value="P-loop_NTPase"/>
</dbReference>
<dbReference type="OrthoDB" id="194358at2759"/>
<name>A0A9N9U8A2_9HYPO</name>
<dbReference type="EMBL" id="CABFNO020001359">
    <property type="protein sequence ID" value="CAG9983102.1"/>
    <property type="molecule type" value="Genomic_DNA"/>
</dbReference>
<keyword evidence="4" id="KW-1185">Reference proteome</keyword>
<dbReference type="SUPFAM" id="SSF52540">
    <property type="entry name" value="P-loop containing nucleoside triphosphate hydrolases"/>
    <property type="match status" value="1"/>
</dbReference>
<evidence type="ECO:0000256" key="1">
    <source>
        <dbReference type="ARBA" id="ARBA00022737"/>
    </source>
</evidence>
<dbReference type="Gene3D" id="3.40.50.300">
    <property type="entry name" value="P-loop containing nucleotide triphosphate hydrolases"/>
    <property type="match status" value="1"/>
</dbReference>